<comment type="subcellular location">
    <subcellularLocation>
        <location evidence="1">Cell membrane</location>
        <topology evidence="1">Multi-pass membrane protein</topology>
    </subcellularLocation>
</comment>
<feature type="region of interest" description="Disordered" evidence="6">
    <location>
        <begin position="411"/>
        <end position="444"/>
    </location>
</feature>
<evidence type="ECO:0000313" key="10">
    <source>
        <dbReference type="EMBL" id="TYS64316.1"/>
    </source>
</evidence>
<evidence type="ECO:0000256" key="1">
    <source>
        <dbReference type="ARBA" id="ARBA00004651"/>
    </source>
</evidence>
<dbReference type="PANTHER" id="PTHR30572">
    <property type="entry name" value="MEMBRANE COMPONENT OF TRANSPORTER-RELATED"/>
    <property type="match status" value="1"/>
</dbReference>
<reference evidence="10 11" key="1">
    <citation type="submission" date="2019-08" db="EMBL/GenBank/DDBJ databases">
        <title>Bacillus genomes from the desert of Cuatro Cienegas, Coahuila.</title>
        <authorList>
            <person name="Olmedo-Alvarez G."/>
        </authorList>
    </citation>
    <scope>NUCLEOTIDE SEQUENCE [LARGE SCALE GENOMIC DNA]</scope>
    <source>
        <strain evidence="10 11">CH37_1T</strain>
    </source>
</reference>
<evidence type="ECO:0000256" key="3">
    <source>
        <dbReference type="ARBA" id="ARBA00022692"/>
    </source>
</evidence>
<evidence type="ECO:0000313" key="11">
    <source>
        <dbReference type="Proteomes" id="UP000323732"/>
    </source>
</evidence>
<feature type="domain" description="ABC3 transporter permease C-terminal" evidence="8">
    <location>
        <begin position="329"/>
        <end position="484"/>
    </location>
</feature>
<evidence type="ECO:0000256" key="6">
    <source>
        <dbReference type="SAM" id="MobiDB-lite"/>
    </source>
</evidence>
<gene>
    <name evidence="10" type="ORF">FZD47_12660</name>
</gene>
<dbReference type="GO" id="GO:0005886">
    <property type="term" value="C:plasma membrane"/>
    <property type="evidence" value="ECO:0007669"/>
    <property type="project" value="UniProtKB-SubCell"/>
</dbReference>
<feature type="transmembrane region" description="Helical" evidence="7">
    <location>
        <begin position="329"/>
        <end position="349"/>
    </location>
</feature>
<feature type="compositionally biased region" description="Gly residues" evidence="6">
    <location>
        <begin position="421"/>
        <end position="432"/>
    </location>
</feature>
<feature type="compositionally biased region" description="Low complexity" evidence="6">
    <location>
        <begin position="121"/>
        <end position="130"/>
    </location>
</feature>
<dbReference type="Pfam" id="PF02687">
    <property type="entry name" value="FtsX"/>
    <property type="match status" value="1"/>
</dbReference>
<evidence type="ECO:0000256" key="7">
    <source>
        <dbReference type="SAM" id="Phobius"/>
    </source>
</evidence>
<keyword evidence="2" id="KW-1003">Cell membrane</keyword>
<keyword evidence="3 7" id="KW-0812">Transmembrane</keyword>
<keyword evidence="5 7" id="KW-0472">Membrane</keyword>
<dbReference type="GO" id="GO:0022857">
    <property type="term" value="F:transmembrane transporter activity"/>
    <property type="evidence" value="ECO:0007669"/>
    <property type="project" value="TreeGrafter"/>
</dbReference>
<evidence type="ECO:0000256" key="4">
    <source>
        <dbReference type="ARBA" id="ARBA00022989"/>
    </source>
</evidence>
<dbReference type="InterPro" id="IPR050250">
    <property type="entry name" value="Macrolide_Exporter_MacB"/>
</dbReference>
<dbReference type="PANTHER" id="PTHR30572:SF9">
    <property type="entry name" value="ABC TRANSPORTER PERMEASE PROTEIN"/>
    <property type="match status" value="1"/>
</dbReference>
<dbReference type="Pfam" id="PF12704">
    <property type="entry name" value="MacB_PCD"/>
    <property type="match status" value="1"/>
</dbReference>
<evidence type="ECO:0000256" key="2">
    <source>
        <dbReference type="ARBA" id="ARBA00022475"/>
    </source>
</evidence>
<dbReference type="EMBL" id="VTES01000003">
    <property type="protein sequence ID" value="TYS64316.1"/>
    <property type="molecule type" value="Genomic_DNA"/>
</dbReference>
<feature type="domain" description="MacB-like periplasmic core" evidence="9">
    <location>
        <begin position="138"/>
        <end position="293"/>
    </location>
</feature>
<protein>
    <submittedName>
        <fullName evidence="10">ABC transporter permease</fullName>
    </submittedName>
</protein>
<comment type="caution">
    <text evidence="10">The sequence shown here is derived from an EMBL/GenBank/DDBJ whole genome shotgun (WGS) entry which is preliminary data.</text>
</comment>
<organism evidence="10 11">
    <name type="scientific">Bacillus infantis</name>
    <dbReference type="NCBI Taxonomy" id="324767"/>
    <lineage>
        <taxon>Bacteria</taxon>
        <taxon>Bacillati</taxon>
        <taxon>Bacillota</taxon>
        <taxon>Bacilli</taxon>
        <taxon>Bacillales</taxon>
        <taxon>Bacillaceae</taxon>
        <taxon>Bacillus</taxon>
    </lineage>
</organism>
<dbReference type="Proteomes" id="UP000323732">
    <property type="component" value="Unassembled WGS sequence"/>
</dbReference>
<dbReference type="InterPro" id="IPR003838">
    <property type="entry name" value="ABC3_permease_C"/>
</dbReference>
<proteinExistence type="predicted"/>
<feature type="region of interest" description="Disordered" evidence="6">
    <location>
        <begin position="119"/>
        <end position="146"/>
    </location>
</feature>
<sequence length="492" mass="52914">MNFLKRSFLSVKARKGKSLLQIFVFTVICVLVLAGLSIQTAAKKSGDLARQKLGANVTLQVDMEKMREQMQSQQTNGERMRFQSAPIPAEAAEELTSYEQIKGYNFYSSTTALASSFEPITNNESGTTEEGTTEEGTTESAAPGGRMGGGMAQGDVSLQGVSFTDSTAEFMDGTASIIEGEHITEDDLGKNVVLIEQTLAEENGLKVGDSITVANPRDDSATLELQIKGIYQTASTGSDQGMDFTAMIPYNKLYVPYTNAAALKGSGYEGTIDSATYYIDDPADMESFVAQAKKESSIDFETFKLDANDQLYQQMVGPIENVASFSNNIVYLVSIAGAIILGLIVMMSIRERKYEMGVLLAIGERRWKMAGQFIAEILLVAALSLGIATLSGNIVAKEVSDQLLNQELQSAAETSEPESFRGGGMRFGGGMPGMPEAQSEQAETIQELDVSVTAEDLAMLAMIGILIAALSALLPSLTVLRLQPKTILSRQD</sequence>
<feature type="transmembrane region" description="Helical" evidence="7">
    <location>
        <begin position="20"/>
        <end position="42"/>
    </location>
</feature>
<accession>A0A5D4SR54</accession>
<evidence type="ECO:0000256" key="5">
    <source>
        <dbReference type="ARBA" id="ARBA00023136"/>
    </source>
</evidence>
<dbReference type="InterPro" id="IPR025857">
    <property type="entry name" value="MacB_PCD"/>
</dbReference>
<feature type="transmembrane region" description="Helical" evidence="7">
    <location>
        <begin position="370"/>
        <end position="396"/>
    </location>
</feature>
<dbReference type="RefSeq" id="WP_148950019.1">
    <property type="nucleotide sequence ID" value="NZ_VTES01000003.1"/>
</dbReference>
<feature type="transmembrane region" description="Helical" evidence="7">
    <location>
        <begin position="457"/>
        <end position="480"/>
    </location>
</feature>
<name>A0A5D4SR54_9BACI</name>
<evidence type="ECO:0000259" key="8">
    <source>
        <dbReference type="Pfam" id="PF02687"/>
    </source>
</evidence>
<evidence type="ECO:0000259" key="9">
    <source>
        <dbReference type="Pfam" id="PF12704"/>
    </source>
</evidence>
<keyword evidence="4 7" id="KW-1133">Transmembrane helix</keyword>
<dbReference type="AlphaFoldDB" id="A0A5D4SR54"/>